<keyword evidence="1" id="KW-1133">Transmembrane helix</keyword>
<reference evidence="2 3" key="1">
    <citation type="submission" date="2023-07" db="EMBL/GenBank/DDBJ databases">
        <title>Sorghum-associated microbial communities from plants grown in Nebraska, USA.</title>
        <authorList>
            <person name="Schachtman D."/>
        </authorList>
    </citation>
    <scope>NUCLEOTIDE SEQUENCE [LARGE SCALE GENOMIC DNA]</scope>
    <source>
        <strain evidence="2 3">BE107</strain>
    </source>
</reference>
<accession>A0ABU1RPU8</accession>
<proteinExistence type="predicted"/>
<comment type="caution">
    <text evidence="2">The sequence shown here is derived from an EMBL/GenBank/DDBJ whole genome shotgun (WGS) entry which is preliminary data.</text>
</comment>
<protein>
    <submittedName>
        <fullName evidence="2">Metal-dependent hydrolase</fullName>
    </submittedName>
</protein>
<keyword evidence="3" id="KW-1185">Reference proteome</keyword>
<feature type="transmembrane region" description="Helical" evidence="1">
    <location>
        <begin position="183"/>
        <end position="206"/>
    </location>
</feature>
<keyword evidence="1" id="KW-0812">Transmembrane</keyword>
<gene>
    <name evidence="2" type="ORF">J2W94_001060</name>
</gene>
<dbReference type="PANTHER" id="PTHR39456:SF1">
    <property type="entry name" value="METAL-DEPENDENT HYDROLASE"/>
    <property type="match status" value="1"/>
</dbReference>
<keyword evidence="1" id="KW-0472">Membrane</keyword>
<name>A0ABU1RPU8_9GAMM</name>
<dbReference type="EMBL" id="JAVDTT010000001">
    <property type="protein sequence ID" value="MDR6840796.1"/>
    <property type="molecule type" value="Genomic_DNA"/>
</dbReference>
<dbReference type="Proteomes" id="UP001254759">
    <property type="component" value="Unassembled WGS sequence"/>
</dbReference>
<dbReference type="GO" id="GO:0016787">
    <property type="term" value="F:hydrolase activity"/>
    <property type="evidence" value="ECO:0007669"/>
    <property type="project" value="UniProtKB-KW"/>
</dbReference>
<evidence type="ECO:0000256" key="1">
    <source>
        <dbReference type="SAM" id="Phobius"/>
    </source>
</evidence>
<dbReference type="PIRSF" id="PIRSF007580">
    <property type="entry name" value="UCP07580"/>
    <property type="match status" value="1"/>
</dbReference>
<dbReference type="InterPro" id="IPR016516">
    <property type="entry name" value="UCP07580"/>
</dbReference>
<dbReference type="PANTHER" id="PTHR39456">
    <property type="entry name" value="METAL-DEPENDENT HYDROLASE"/>
    <property type="match status" value="1"/>
</dbReference>
<evidence type="ECO:0000313" key="3">
    <source>
        <dbReference type="Proteomes" id="UP001254759"/>
    </source>
</evidence>
<dbReference type="RefSeq" id="WP_310090866.1">
    <property type="nucleotide sequence ID" value="NZ_JAVDTT010000001.1"/>
</dbReference>
<organism evidence="2 3">
    <name type="scientific">Pseudoxanthomonas sacheonensis</name>
    <dbReference type="NCBI Taxonomy" id="443615"/>
    <lineage>
        <taxon>Bacteria</taxon>
        <taxon>Pseudomonadati</taxon>
        <taxon>Pseudomonadota</taxon>
        <taxon>Gammaproteobacteria</taxon>
        <taxon>Lysobacterales</taxon>
        <taxon>Lysobacteraceae</taxon>
        <taxon>Pseudoxanthomonas</taxon>
    </lineage>
</organism>
<keyword evidence="2" id="KW-0378">Hydrolase</keyword>
<dbReference type="Pfam" id="PF10118">
    <property type="entry name" value="Metal_hydrol"/>
    <property type="match status" value="1"/>
</dbReference>
<sequence length="286" mass="33095">MPDPIVPRSFTPTLPLDIPRHWLPGNPVVSSILNAYTVLVPANEAFYIRTLKRCTPRIHDQALRDTVVDFIHQEAQHGIAHKRYWRNLDAQGYRFRGFEKAVELLTFRTIERTTPLALRVSLVSCVEHINAYIGHEFLSQDLLAEAHPQMRALMEWHFAEEIEHKRVAFEVLAAVSPAYVMRVLGFLLTVPLFYLLISMAMVRFLAQDRLLFKIGTWRQLWRHLGPDHHMFARTLGHLWAYLRPRFHPDLLDDREMSRTVIAGYALAQPPLVVPTARSKRATQVSP</sequence>
<evidence type="ECO:0000313" key="2">
    <source>
        <dbReference type="EMBL" id="MDR6840796.1"/>
    </source>
</evidence>